<sequence>MYLIQLLLPLYDNTGQPLPKTLFASVRDELVQRFGGLTAHARAPVDGLWCEDDEHAVRDDLILYEVMTADLDRGWWQQYRTSLEARFRQEQVMIRAQHIEQL</sequence>
<organism evidence="1 2">
    <name type="scientific">Stutzerimonas marianensis</name>
    <dbReference type="NCBI Taxonomy" id="2929513"/>
    <lineage>
        <taxon>Bacteria</taxon>
        <taxon>Pseudomonadati</taxon>
        <taxon>Pseudomonadota</taxon>
        <taxon>Gammaproteobacteria</taxon>
        <taxon>Pseudomonadales</taxon>
        <taxon>Pseudomonadaceae</taxon>
        <taxon>Stutzerimonas</taxon>
    </lineage>
</organism>
<protein>
    <submittedName>
        <fullName evidence="1">Uncharacterized protein</fullName>
    </submittedName>
</protein>
<dbReference type="RefSeq" id="WP_243605149.1">
    <property type="nucleotide sequence ID" value="NZ_JALGRD010000003.1"/>
</dbReference>
<name>A0A9X1W1L1_9GAMM</name>
<comment type="caution">
    <text evidence="1">The sequence shown here is derived from an EMBL/GenBank/DDBJ whole genome shotgun (WGS) entry which is preliminary data.</text>
</comment>
<dbReference type="Proteomes" id="UP001139682">
    <property type="component" value="Unassembled WGS sequence"/>
</dbReference>
<dbReference type="AlphaFoldDB" id="A0A9X1W1L1"/>
<gene>
    <name evidence="1" type="ORF">MST27_06280</name>
</gene>
<reference evidence="1" key="1">
    <citation type="submission" date="2022-03" db="EMBL/GenBank/DDBJ databases">
        <title>Pseudomonas marianensis sp. nov., a marine bacterium isolated from deep-sea sediments of the Mariana Trench.</title>
        <authorList>
            <person name="Wei Y."/>
        </authorList>
    </citation>
    <scope>NUCLEOTIDE SEQUENCE</scope>
    <source>
        <strain evidence="1">PS1</strain>
    </source>
</reference>
<evidence type="ECO:0000313" key="1">
    <source>
        <dbReference type="EMBL" id="MCJ0972972.1"/>
    </source>
</evidence>
<dbReference type="EMBL" id="JALGRD010000003">
    <property type="protein sequence ID" value="MCJ0972972.1"/>
    <property type="molecule type" value="Genomic_DNA"/>
</dbReference>
<proteinExistence type="predicted"/>
<keyword evidence="2" id="KW-1185">Reference proteome</keyword>
<evidence type="ECO:0000313" key="2">
    <source>
        <dbReference type="Proteomes" id="UP001139682"/>
    </source>
</evidence>
<accession>A0A9X1W1L1</accession>